<evidence type="ECO:0000313" key="4">
    <source>
        <dbReference type="Proteomes" id="UP000799421"/>
    </source>
</evidence>
<feature type="region of interest" description="Disordered" evidence="1">
    <location>
        <begin position="1"/>
        <end position="106"/>
    </location>
</feature>
<proteinExistence type="predicted"/>
<dbReference type="InterPro" id="IPR003959">
    <property type="entry name" value="ATPase_AAA_core"/>
</dbReference>
<dbReference type="SMART" id="SM00382">
    <property type="entry name" value="AAA"/>
    <property type="match status" value="1"/>
</dbReference>
<dbReference type="EMBL" id="MU005962">
    <property type="protein sequence ID" value="KAF2863112.1"/>
    <property type="molecule type" value="Genomic_DNA"/>
</dbReference>
<sequence length="883" mass="98622">MASQESEIHPFFRKSAAIHEQGGQGVDPLVEDLAPEPSEKPRKRRKREKKQKTLQETVVMDQCANPNKRRRTSQGNQGEVEQQKTPPRKMLCLNANGTFGSPPKRKGHRIVTIKYAIGQELGERISRILAGEERMPRTSQSSQKTPHPFFSSKTKKSVPPKQESLRKLAATTPGKLKMQVSDGKPLEATESSHAFVSALLQDRFVTREPGAKDAPWPSQEQAHVRVPDPEHTIIEQLPFQHRRRKGRNCIISPEESVLTTFFSTITPEEEPTLRPDGYPSPHSSINLPKKLLISGHEIRNLINPELTSGMNHPALQNLWSVLPDTMTAYDDLQGESRSWCQKYSPQTASDVLQPSQETIILKDWLASLTINSVDSASNRKKAPKTDPKLKKKKRKAGDLEDFIVEDEELDEVGSQSKSVVQTDGMKTSNAVLISGPHGCGKTASAYAVAKELNFKVFEIGPNERRSGKDVIDRIGNMIENHLMKHHGEGDMPRRRMDAFFKPQNTLHTQKAQGGQNTQNPQSTPNMQKQSTQSTQSNQVKQNSPRLPKTGNPRDQRQSLVLLEEIDILFREDREFWSTILRLLVTSKRPFILTCNDEGMVPLQSLNLHAILRYTPPPVDLAVDYLLLLAATEGHLLRRITVEWVYRECGYDLRRSVMYLDFWCQMGIGDPRSGLGWVFQRWPPGSDRDEMGRRVRVVSLGTVSLPCKGEADEENAGGLKARSRALDTLSASDIMTARSQRQDPTVPPLAERMRGQFVEGLWVVQDEPVFSTTLGGGSTLPHVQGLGVSPRELLQPLANLLPSSIALLTLPSSSIACDIAPFVRAIVRYELAVEAGAKGRRTRAARSAVLSESRGEVRRMKWFRGEVDAEGILNTGGEWGVGYV</sequence>
<feature type="region of interest" description="Disordered" evidence="1">
    <location>
        <begin position="375"/>
        <end position="395"/>
    </location>
</feature>
<dbReference type="PANTHER" id="PTHR23389">
    <property type="entry name" value="CHROMOSOME TRANSMISSION FIDELITY FACTOR 18"/>
    <property type="match status" value="1"/>
</dbReference>
<feature type="compositionally biased region" description="Polar residues" evidence="1">
    <location>
        <begin position="507"/>
        <end position="526"/>
    </location>
</feature>
<dbReference type="Gene3D" id="3.40.50.300">
    <property type="entry name" value="P-loop containing nucleotide triphosphate hydrolases"/>
    <property type="match status" value="1"/>
</dbReference>
<feature type="compositionally biased region" description="Basic and acidic residues" evidence="1">
    <location>
        <begin position="1"/>
        <end position="10"/>
    </location>
</feature>
<name>A0A6A7C781_9PEZI</name>
<dbReference type="SUPFAM" id="SSF52540">
    <property type="entry name" value="P-loop containing nucleoside triphosphate hydrolases"/>
    <property type="match status" value="1"/>
</dbReference>
<feature type="compositionally biased region" description="Low complexity" evidence="1">
    <location>
        <begin position="527"/>
        <end position="543"/>
    </location>
</feature>
<feature type="compositionally biased region" description="Basic residues" evidence="1">
    <location>
        <begin position="41"/>
        <end position="52"/>
    </location>
</feature>
<gene>
    <name evidence="3" type="ORF">K470DRAFT_255240</name>
</gene>
<evidence type="ECO:0000313" key="3">
    <source>
        <dbReference type="EMBL" id="KAF2863112.1"/>
    </source>
</evidence>
<dbReference type="GO" id="GO:0005634">
    <property type="term" value="C:nucleus"/>
    <property type="evidence" value="ECO:0007669"/>
    <property type="project" value="TreeGrafter"/>
</dbReference>
<reference evidence="3" key="1">
    <citation type="journal article" date="2020" name="Stud. Mycol.">
        <title>101 Dothideomycetes genomes: a test case for predicting lifestyles and emergence of pathogens.</title>
        <authorList>
            <person name="Haridas S."/>
            <person name="Albert R."/>
            <person name="Binder M."/>
            <person name="Bloem J."/>
            <person name="Labutti K."/>
            <person name="Salamov A."/>
            <person name="Andreopoulos B."/>
            <person name="Baker S."/>
            <person name="Barry K."/>
            <person name="Bills G."/>
            <person name="Bluhm B."/>
            <person name="Cannon C."/>
            <person name="Castanera R."/>
            <person name="Culley D."/>
            <person name="Daum C."/>
            <person name="Ezra D."/>
            <person name="Gonzalez J."/>
            <person name="Henrissat B."/>
            <person name="Kuo A."/>
            <person name="Liang C."/>
            <person name="Lipzen A."/>
            <person name="Lutzoni F."/>
            <person name="Magnuson J."/>
            <person name="Mondo S."/>
            <person name="Nolan M."/>
            <person name="Ohm R."/>
            <person name="Pangilinan J."/>
            <person name="Park H.-J."/>
            <person name="Ramirez L."/>
            <person name="Alfaro M."/>
            <person name="Sun H."/>
            <person name="Tritt A."/>
            <person name="Yoshinaga Y."/>
            <person name="Zwiers L.-H."/>
            <person name="Turgeon B."/>
            <person name="Goodwin S."/>
            <person name="Spatafora J."/>
            <person name="Crous P."/>
            <person name="Grigoriev I."/>
        </authorList>
    </citation>
    <scope>NUCLEOTIDE SEQUENCE</scope>
    <source>
        <strain evidence="3">CBS 480.64</strain>
    </source>
</reference>
<dbReference type="Pfam" id="PF00004">
    <property type="entry name" value="AAA"/>
    <property type="match status" value="1"/>
</dbReference>
<feature type="compositionally biased region" description="Polar residues" evidence="1">
    <location>
        <begin position="73"/>
        <end position="85"/>
    </location>
</feature>
<dbReference type="GO" id="GO:0003677">
    <property type="term" value="F:DNA binding"/>
    <property type="evidence" value="ECO:0007669"/>
    <property type="project" value="TreeGrafter"/>
</dbReference>
<evidence type="ECO:0000256" key="1">
    <source>
        <dbReference type="SAM" id="MobiDB-lite"/>
    </source>
</evidence>
<evidence type="ECO:0000259" key="2">
    <source>
        <dbReference type="SMART" id="SM00382"/>
    </source>
</evidence>
<dbReference type="PANTHER" id="PTHR23389:SF21">
    <property type="entry name" value="ATPASE FAMILY AAA DOMAIN-CONTAINING PROTEIN 5"/>
    <property type="match status" value="1"/>
</dbReference>
<dbReference type="Proteomes" id="UP000799421">
    <property type="component" value="Unassembled WGS sequence"/>
</dbReference>
<feature type="domain" description="AAA+ ATPase" evidence="2">
    <location>
        <begin position="427"/>
        <end position="628"/>
    </location>
</feature>
<feature type="region of interest" description="Disordered" evidence="1">
    <location>
        <begin position="133"/>
        <end position="179"/>
    </location>
</feature>
<dbReference type="InterPro" id="IPR003593">
    <property type="entry name" value="AAA+_ATPase"/>
</dbReference>
<dbReference type="OrthoDB" id="9996895at2759"/>
<keyword evidence="3" id="KW-0378">Hydrolase</keyword>
<dbReference type="InterPro" id="IPR027417">
    <property type="entry name" value="P-loop_NTPase"/>
</dbReference>
<keyword evidence="4" id="KW-1185">Reference proteome</keyword>
<dbReference type="GO" id="GO:0016887">
    <property type="term" value="F:ATP hydrolysis activity"/>
    <property type="evidence" value="ECO:0007669"/>
    <property type="project" value="InterPro"/>
</dbReference>
<dbReference type="GO" id="GO:0005524">
    <property type="term" value="F:ATP binding"/>
    <property type="evidence" value="ECO:0007669"/>
    <property type="project" value="InterPro"/>
</dbReference>
<dbReference type="AlphaFoldDB" id="A0A6A7C781"/>
<accession>A0A6A7C781</accession>
<protein>
    <submittedName>
        <fullName evidence="3">P-loop containing nucleoside triphosphate hydrolase protein</fullName>
    </submittedName>
</protein>
<feature type="region of interest" description="Disordered" evidence="1">
    <location>
        <begin position="507"/>
        <end position="554"/>
    </location>
</feature>
<organism evidence="3 4">
    <name type="scientific">Piedraia hortae CBS 480.64</name>
    <dbReference type="NCBI Taxonomy" id="1314780"/>
    <lineage>
        <taxon>Eukaryota</taxon>
        <taxon>Fungi</taxon>
        <taxon>Dikarya</taxon>
        <taxon>Ascomycota</taxon>
        <taxon>Pezizomycotina</taxon>
        <taxon>Dothideomycetes</taxon>
        <taxon>Dothideomycetidae</taxon>
        <taxon>Capnodiales</taxon>
        <taxon>Piedraiaceae</taxon>
        <taxon>Piedraia</taxon>
    </lineage>
</organism>